<dbReference type="EMBL" id="MT142164">
    <property type="protein sequence ID" value="QJA75439.1"/>
    <property type="molecule type" value="Genomic_DNA"/>
</dbReference>
<gene>
    <name evidence="1" type="ORF">MM415A01780_0005</name>
    <name evidence="2" type="ORF">MM415B02281_0006</name>
</gene>
<accession>A0A6M3KTC1</accession>
<sequence length="643" mass="74518">MDCEFGVPLEVVDPPDDGKPYSARRRIYTFIGEFGRREMSHLAFLRSDLRSRISDPDFIFLNLGLTLLVYSKSWLKLSVNRREADNVALMRKYAEENPLMFFLPSGSGGVDFLNDLDHGVKVIMAPNRVGKTAEMVVDILLDVVPTDPSWPIFSKHWVKHRPWLGAMRTEEEIKFGFATTDWKVIKRVMWPEIRKWIPKYELGPYDPRKRDAKDPTSPGSPWFKLTCGTLGELFCYEQNQAPFESDALHRFGWDEQGQEEKFDGADERLRTKNGRHVFAQTPHKIEGRADTGANSFIHKILSGEVTKGHSSSVHRISIPEVPDWVLPAEAKAKAYIKWVREPTKKYNPKVLAEGRARFYGEPHITAGLFYDDWDEAVHLIDAFVVPDDWTRYRALDHGLNIHPTVCLWGAVSPEGDLYLYREYFEIGKTIGENCRNIIRFSGNTWQTTSKNTEQRAGLFYERIRETTTGERYLHTVMDVRSAHATDATTQMKIEEIYLRNGLRLYPASGATEVDSAPAVREFMKVDPEREHPYTRKMGCSRLFVFRGLEGFIRQIRGFVRDEFSSSKTARKYDAKEKPRQKEKDFMDALRYLCQIPPRYIKGRWAYKDKWSVDGEREKINRAVIIRPGHIRRKGRKRDPITGY</sequence>
<organism evidence="2">
    <name type="scientific">viral metagenome</name>
    <dbReference type="NCBI Taxonomy" id="1070528"/>
    <lineage>
        <taxon>unclassified sequences</taxon>
        <taxon>metagenomes</taxon>
        <taxon>organismal metagenomes</taxon>
    </lineage>
</organism>
<dbReference type="AlphaFoldDB" id="A0A6M3KTC1"/>
<name>A0A6M3KTC1_9ZZZZ</name>
<protein>
    <submittedName>
        <fullName evidence="2">Putative terminase</fullName>
    </submittedName>
</protein>
<evidence type="ECO:0000313" key="1">
    <source>
        <dbReference type="EMBL" id="QJA75439.1"/>
    </source>
</evidence>
<dbReference type="EMBL" id="MT142553">
    <property type="protein sequence ID" value="QJA85082.1"/>
    <property type="molecule type" value="Genomic_DNA"/>
</dbReference>
<reference evidence="2" key="1">
    <citation type="submission" date="2020-03" db="EMBL/GenBank/DDBJ databases">
        <title>The deep terrestrial virosphere.</title>
        <authorList>
            <person name="Holmfeldt K."/>
            <person name="Nilsson E."/>
            <person name="Simone D."/>
            <person name="Lopez-Fernandez M."/>
            <person name="Wu X."/>
            <person name="de Brujin I."/>
            <person name="Lundin D."/>
            <person name="Andersson A."/>
            <person name="Bertilsson S."/>
            <person name="Dopson M."/>
        </authorList>
    </citation>
    <scope>NUCLEOTIDE SEQUENCE</scope>
    <source>
        <strain evidence="1">MM415A01780</strain>
        <strain evidence="2">MM415B02281</strain>
    </source>
</reference>
<evidence type="ECO:0000313" key="2">
    <source>
        <dbReference type="EMBL" id="QJA85082.1"/>
    </source>
</evidence>
<dbReference type="Gene3D" id="3.30.420.280">
    <property type="match status" value="1"/>
</dbReference>
<proteinExistence type="predicted"/>